<accession>A0ABR3GCW8</accession>
<dbReference type="SMART" id="SM01031">
    <property type="entry name" value="BHD_2"/>
    <property type="match status" value="1"/>
</dbReference>
<feature type="compositionally biased region" description="Polar residues" evidence="6">
    <location>
        <begin position="136"/>
        <end position="146"/>
    </location>
</feature>
<dbReference type="Proteomes" id="UP001447188">
    <property type="component" value="Unassembled WGS sequence"/>
</dbReference>
<dbReference type="PANTHER" id="PTHR12135:SF0">
    <property type="entry name" value="DNA REPAIR PROTEIN COMPLEMENTING XP-C CELLS"/>
    <property type="match status" value="1"/>
</dbReference>
<protein>
    <recommendedName>
        <fullName evidence="12">Rad4-domain-containing protein</fullName>
    </recommendedName>
</protein>
<evidence type="ECO:0000313" key="11">
    <source>
        <dbReference type="Proteomes" id="UP001447188"/>
    </source>
</evidence>
<feature type="compositionally biased region" description="Low complexity" evidence="6">
    <location>
        <begin position="10"/>
        <end position="22"/>
    </location>
</feature>
<evidence type="ECO:0000259" key="9">
    <source>
        <dbReference type="SMART" id="SM01032"/>
    </source>
</evidence>
<gene>
    <name evidence="10" type="ORF">Q9L58_007512</name>
</gene>
<dbReference type="InterPro" id="IPR042488">
    <property type="entry name" value="Rad4_BHD3_sf"/>
</dbReference>
<dbReference type="Pfam" id="PF10403">
    <property type="entry name" value="BHD_1"/>
    <property type="match status" value="1"/>
</dbReference>
<evidence type="ECO:0000256" key="2">
    <source>
        <dbReference type="ARBA" id="ARBA00009525"/>
    </source>
</evidence>
<keyword evidence="11" id="KW-1185">Reference proteome</keyword>
<evidence type="ECO:0000256" key="5">
    <source>
        <dbReference type="ARBA" id="ARBA00023242"/>
    </source>
</evidence>
<feature type="compositionally biased region" description="Gly residues" evidence="6">
    <location>
        <begin position="884"/>
        <end position="904"/>
    </location>
</feature>
<dbReference type="InterPro" id="IPR004583">
    <property type="entry name" value="DNA_repair_Rad4"/>
</dbReference>
<sequence>MPPKRRGKVRSSQGTRSGTRSQPTAAQGSPEEVYDLVTVPDSPAANSGANSRGSSVVVTGERVAPGRLRPKEERSRGGVKPRRGRGRGKQAILEEGVSDVYRDMLRDVVGASAKRPEELSDSDESRPLKKRKAVITRSNEVGPSSSGRDKGKGVLIEYSEDDAENAIENGDNENNVDLGEESEESSDESEVDWEEVDLSKQPTFVAEPPKQPLELIFDQKKEQKARHVKRTITAVDRRIRLEVHKMHLLCLLIHVYQRSRWCNDSNLKENLKPLISKEVHLLLNPDPEDQQFRRSYNFLEGLKRTSEMWQKKFCITYKGASKPHWHDMETLKIILAQPQKDREPPITRGDFLAASVNFVGSRDLGTQLFCALLRSAGDKTAATKLAPTIPIAALQSEEDTSDSGNGVQVNKRFGGPGPATPATPARTRGGGLRRPRLREPVIKAPTPKKTPPVTIKESAYPVYWVEAWNMATQKWIAVDPLVTATVGKPSKLEPPISDTENVISYVIAFEEARSWMVTNDLLVQAEGQAQDVTRRYTKSYNGKTRKLRVSCTKGGLEWWDRVLKVFQRGWDLVCIQINTPNFYIAHSFQQDRDQLELAEFMQREVSEPIPNNIQDLKDHPLFALKRHLKRGEIIHPEKKVGSVTTGTGNKKVTETIFRRQDVKVVKSSEQWYRLGREIKLGKQPLKYVNARPRMKRRNDDEDSEVEDGGQEEGRQTTLYAEFQTTLYEPPCVLYGKVPKNNFGNLDIFVPSMVPKGGVHLSYKGIAKAAKLLGVDYAEAVTGFEFKGRQVSATINGIIVAKEYREAVETVMEGFLDEQNQADDFKKSIETLKRWRRFLMALRIRERLGILPRDVKAEAREKKEVKDQAVVEDGEAKNTVEGENDMGGGFFAEGEGGGNDGGDGGFIPEDSRGGGSIPEESQSEKYGSDMEILEDPEDEDLGWF</sequence>
<comment type="caution">
    <text evidence="10">The sequence shown here is derived from an EMBL/GenBank/DDBJ whole genome shotgun (WGS) entry which is preliminary data.</text>
</comment>
<comment type="similarity">
    <text evidence="2">Belongs to the XPC family.</text>
</comment>
<evidence type="ECO:0000259" key="7">
    <source>
        <dbReference type="SMART" id="SM01030"/>
    </source>
</evidence>
<dbReference type="InterPro" id="IPR036985">
    <property type="entry name" value="Transglutaminase-like_sf"/>
</dbReference>
<reference evidence="10 11" key="1">
    <citation type="submission" date="2024-02" db="EMBL/GenBank/DDBJ databases">
        <title>Discinaceae phylogenomics.</title>
        <authorList>
            <person name="Dirks A.C."/>
            <person name="James T.Y."/>
        </authorList>
    </citation>
    <scope>NUCLEOTIDE SEQUENCE [LARGE SCALE GENOMIC DNA]</scope>
    <source>
        <strain evidence="10 11">ACD0624</strain>
    </source>
</reference>
<evidence type="ECO:0000256" key="1">
    <source>
        <dbReference type="ARBA" id="ARBA00004123"/>
    </source>
</evidence>
<dbReference type="SMART" id="SM01032">
    <property type="entry name" value="BHD_3"/>
    <property type="match status" value="1"/>
</dbReference>
<feature type="compositionally biased region" description="Basic residues" evidence="6">
    <location>
        <begin position="77"/>
        <end position="88"/>
    </location>
</feature>
<feature type="compositionally biased region" description="Acidic residues" evidence="6">
    <location>
        <begin position="700"/>
        <end position="710"/>
    </location>
</feature>
<dbReference type="SMART" id="SM01030">
    <property type="entry name" value="BHD_1"/>
    <property type="match status" value="1"/>
</dbReference>
<dbReference type="SUPFAM" id="SSF54001">
    <property type="entry name" value="Cysteine proteinases"/>
    <property type="match status" value="1"/>
</dbReference>
<feature type="domain" description="Rad4 beta-hairpin" evidence="9">
    <location>
        <begin position="737"/>
        <end position="811"/>
    </location>
</feature>
<feature type="domain" description="Rad4 beta-hairpin" evidence="7">
    <location>
        <begin position="605"/>
        <end position="663"/>
    </location>
</feature>
<dbReference type="InterPro" id="IPR018327">
    <property type="entry name" value="BHD_2"/>
</dbReference>
<evidence type="ECO:0000256" key="6">
    <source>
        <dbReference type="SAM" id="MobiDB-lite"/>
    </source>
</evidence>
<keyword evidence="3" id="KW-0227">DNA damage</keyword>
<feature type="domain" description="Rad4 beta-hairpin" evidence="8">
    <location>
        <begin position="665"/>
        <end position="730"/>
    </location>
</feature>
<feature type="compositionally biased region" description="Basic and acidic residues" evidence="6">
    <location>
        <begin position="114"/>
        <end position="127"/>
    </location>
</feature>
<keyword evidence="5" id="KW-0539">Nucleus</keyword>
<feature type="compositionally biased region" description="Acidic residues" evidence="6">
    <location>
        <begin position="930"/>
        <end position="943"/>
    </location>
</feature>
<name>A0ABR3GCW8_9PEZI</name>
<dbReference type="Gene3D" id="2.20.20.110">
    <property type="entry name" value="Rad4, beta-hairpin domain BHD1"/>
    <property type="match status" value="1"/>
</dbReference>
<dbReference type="InterPro" id="IPR018326">
    <property type="entry name" value="Rad4_beta-hairpin_dom1"/>
</dbReference>
<dbReference type="Gene3D" id="3.90.260.10">
    <property type="entry name" value="Transglutaminase-like"/>
    <property type="match status" value="1"/>
</dbReference>
<evidence type="ECO:0008006" key="12">
    <source>
        <dbReference type="Google" id="ProtNLM"/>
    </source>
</evidence>
<organism evidence="10 11">
    <name type="scientific">Discina gigas</name>
    <dbReference type="NCBI Taxonomy" id="1032678"/>
    <lineage>
        <taxon>Eukaryota</taxon>
        <taxon>Fungi</taxon>
        <taxon>Dikarya</taxon>
        <taxon>Ascomycota</taxon>
        <taxon>Pezizomycotina</taxon>
        <taxon>Pezizomycetes</taxon>
        <taxon>Pezizales</taxon>
        <taxon>Discinaceae</taxon>
        <taxon>Discina</taxon>
    </lineage>
</organism>
<dbReference type="InterPro" id="IPR018325">
    <property type="entry name" value="Rad4/PNGase_transGLS-fold"/>
</dbReference>
<evidence type="ECO:0000256" key="3">
    <source>
        <dbReference type="ARBA" id="ARBA00022763"/>
    </source>
</evidence>
<evidence type="ECO:0000259" key="8">
    <source>
        <dbReference type="SMART" id="SM01031"/>
    </source>
</evidence>
<evidence type="ECO:0000313" key="10">
    <source>
        <dbReference type="EMBL" id="KAL0633552.1"/>
    </source>
</evidence>
<evidence type="ECO:0000256" key="4">
    <source>
        <dbReference type="ARBA" id="ARBA00023204"/>
    </source>
</evidence>
<dbReference type="Pfam" id="PF03835">
    <property type="entry name" value="Rad4"/>
    <property type="match status" value="2"/>
</dbReference>
<dbReference type="Pfam" id="PF10404">
    <property type="entry name" value="BHD_2"/>
    <property type="match status" value="1"/>
</dbReference>
<dbReference type="Pfam" id="PF10405">
    <property type="entry name" value="BHD_3"/>
    <property type="match status" value="1"/>
</dbReference>
<feature type="compositionally biased region" description="Low complexity" evidence="6">
    <location>
        <begin position="42"/>
        <end position="58"/>
    </location>
</feature>
<feature type="region of interest" description="Disordered" evidence="6">
    <location>
        <begin position="691"/>
        <end position="714"/>
    </location>
</feature>
<dbReference type="Gene3D" id="3.30.70.2460">
    <property type="entry name" value="Rad4, beta-hairpin domain BHD3"/>
    <property type="match status" value="1"/>
</dbReference>
<keyword evidence="4" id="KW-0234">DNA repair</keyword>
<dbReference type="EMBL" id="JBBBZM010000121">
    <property type="protein sequence ID" value="KAL0633552.1"/>
    <property type="molecule type" value="Genomic_DNA"/>
</dbReference>
<comment type="subcellular location">
    <subcellularLocation>
        <location evidence="1">Nucleus</location>
    </subcellularLocation>
</comment>
<feature type="region of interest" description="Disordered" evidence="6">
    <location>
        <begin position="878"/>
        <end position="943"/>
    </location>
</feature>
<feature type="compositionally biased region" description="Acidic residues" evidence="6">
    <location>
        <begin position="178"/>
        <end position="191"/>
    </location>
</feature>
<feature type="region of interest" description="Disordered" evidence="6">
    <location>
        <begin position="411"/>
        <end position="434"/>
    </location>
</feature>
<dbReference type="Gene3D" id="3.30.60.290">
    <property type="entry name" value="Rad4, beta-hairpin domain BHD2"/>
    <property type="match status" value="1"/>
</dbReference>
<dbReference type="InterPro" id="IPR018328">
    <property type="entry name" value="Rad4_beta-hairpin_dom3"/>
</dbReference>
<dbReference type="PANTHER" id="PTHR12135">
    <property type="entry name" value="DNA REPAIR PROTEIN XP-C / RAD4"/>
    <property type="match status" value="1"/>
</dbReference>
<dbReference type="InterPro" id="IPR038765">
    <property type="entry name" value="Papain-like_cys_pep_sf"/>
</dbReference>
<proteinExistence type="inferred from homology"/>
<feature type="region of interest" description="Disordered" evidence="6">
    <location>
        <begin position="1"/>
        <end position="191"/>
    </location>
</feature>